<dbReference type="AlphaFoldDB" id="A0AAV2I147"/>
<comment type="caution">
    <text evidence="2">The sequence shown here is derived from an EMBL/GenBank/DDBJ whole genome shotgun (WGS) entry which is preliminary data.</text>
</comment>
<evidence type="ECO:0000313" key="2">
    <source>
        <dbReference type="EMBL" id="CAL1540360.1"/>
    </source>
</evidence>
<name>A0AAV2I147_LYMST</name>
<dbReference type="EMBL" id="CAXITT010000378">
    <property type="protein sequence ID" value="CAL1540360.1"/>
    <property type="molecule type" value="Genomic_DNA"/>
</dbReference>
<reference evidence="2 3" key="1">
    <citation type="submission" date="2024-04" db="EMBL/GenBank/DDBJ databases">
        <authorList>
            <consortium name="Genoscope - CEA"/>
            <person name="William W."/>
        </authorList>
    </citation>
    <scope>NUCLEOTIDE SEQUENCE [LARGE SCALE GENOMIC DNA]</scope>
</reference>
<organism evidence="2 3">
    <name type="scientific">Lymnaea stagnalis</name>
    <name type="common">Great pond snail</name>
    <name type="synonym">Helix stagnalis</name>
    <dbReference type="NCBI Taxonomy" id="6523"/>
    <lineage>
        <taxon>Eukaryota</taxon>
        <taxon>Metazoa</taxon>
        <taxon>Spiralia</taxon>
        <taxon>Lophotrochozoa</taxon>
        <taxon>Mollusca</taxon>
        <taxon>Gastropoda</taxon>
        <taxon>Heterobranchia</taxon>
        <taxon>Euthyneura</taxon>
        <taxon>Panpulmonata</taxon>
        <taxon>Hygrophila</taxon>
        <taxon>Lymnaeoidea</taxon>
        <taxon>Lymnaeidae</taxon>
        <taxon>Lymnaea</taxon>
    </lineage>
</organism>
<evidence type="ECO:0000313" key="3">
    <source>
        <dbReference type="Proteomes" id="UP001497497"/>
    </source>
</evidence>
<sequence length="160" mass="18211">MDLSSFFSKLTKQTSFHQKCSHFEEREIFLAEPSFRNTIDQEGEGYVLVDYSSNNMGSGISYSDQSRENSNSDKQFDHPPSYSNDMVSEQLPSAKDEPPPASTSQIGHYHNTAVSDVPFQLHSSLLTQQQASTLFVGLDLKLKEFDWSRYTHDFSCELNH</sequence>
<feature type="region of interest" description="Disordered" evidence="1">
    <location>
        <begin position="58"/>
        <end position="105"/>
    </location>
</feature>
<feature type="compositionally biased region" description="Basic and acidic residues" evidence="1">
    <location>
        <begin position="65"/>
        <end position="77"/>
    </location>
</feature>
<keyword evidence="3" id="KW-1185">Reference proteome</keyword>
<evidence type="ECO:0000256" key="1">
    <source>
        <dbReference type="SAM" id="MobiDB-lite"/>
    </source>
</evidence>
<gene>
    <name evidence="2" type="ORF">GSLYS_00014009001</name>
</gene>
<protein>
    <submittedName>
        <fullName evidence="2">Uncharacterized protein</fullName>
    </submittedName>
</protein>
<accession>A0AAV2I147</accession>
<feature type="compositionally biased region" description="Polar residues" evidence="1">
    <location>
        <begin position="81"/>
        <end position="91"/>
    </location>
</feature>
<proteinExistence type="predicted"/>
<dbReference type="Proteomes" id="UP001497497">
    <property type="component" value="Unassembled WGS sequence"/>
</dbReference>